<gene>
    <name evidence="10" type="ORF">F2P45_10500</name>
</gene>
<name>A0ABX0NRL6_9BURK</name>
<dbReference type="EMBL" id="WHJH01000009">
    <property type="protein sequence ID" value="NHZ89440.1"/>
    <property type="molecule type" value="Genomic_DNA"/>
</dbReference>
<dbReference type="InterPro" id="IPR013766">
    <property type="entry name" value="Thioredoxin_domain"/>
</dbReference>
<dbReference type="PANTHER" id="PTHR35891:SF3">
    <property type="entry name" value="THIOL:DISULFIDE INTERCHANGE PROTEIN DSBL"/>
    <property type="match status" value="1"/>
</dbReference>
<dbReference type="Proteomes" id="UP000609726">
    <property type="component" value="Unassembled WGS sequence"/>
</dbReference>
<comment type="similarity">
    <text evidence="2">Belongs to the thioredoxin family. DsbA subfamily.</text>
</comment>
<evidence type="ECO:0000256" key="5">
    <source>
        <dbReference type="ARBA" id="ARBA00022764"/>
    </source>
</evidence>
<dbReference type="InterPro" id="IPR001853">
    <property type="entry name" value="DSBA-like_thioredoxin_dom"/>
</dbReference>
<keyword evidence="6" id="KW-1015">Disulfide bond</keyword>
<keyword evidence="7" id="KW-0676">Redox-active center</keyword>
<keyword evidence="11" id="KW-1185">Reference proteome</keyword>
<evidence type="ECO:0000256" key="2">
    <source>
        <dbReference type="ARBA" id="ARBA00005791"/>
    </source>
</evidence>
<dbReference type="Pfam" id="PF01323">
    <property type="entry name" value="DSBA"/>
    <property type="match status" value="1"/>
</dbReference>
<dbReference type="InterPro" id="IPR023205">
    <property type="entry name" value="DsbA/DsbL"/>
</dbReference>
<evidence type="ECO:0000256" key="1">
    <source>
        <dbReference type="ARBA" id="ARBA00004418"/>
    </source>
</evidence>
<evidence type="ECO:0000256" key="3">
    <source>
        <dbReference type="ARBA" id="ARBA00013831"/>
    </source>
</evidence>
<dbReference type="InterPro" id="IPR050824">
    <property type="entry name" value="Thiol_disulfide_DsbA"/>
</dbReference>
<keyword evidence="5" id="KW-0574">Periplasm</keyword>
<evidence type="ECO:0000256" key="4">
    <source>
        <dbReference type="ARBA" id="ARBA00022729"/>
    </source>
</evidence>
<feature type="signal peptide" evidence="8">
    <location>
        <begin position="1"/>
        <end position="20"/>
    </location>
</feature>
<dbReference type="InterPro" id="IPR036249">
    <property type="entry name" value="Thioredoxin-like_sf"/>
</dbReference>
<evidence type="ECO:0000313" key="10">
    <source>
        <dbReference type="EMBL" id="NHZ89440.1"/>
    </source>
</evidence>
<comment type="caution">
    <text evidence="10">The sequence shown here is derived from an EMBL/GenBank/DDBJ whole genome shotgun (WGS) entry which is preliminary data.</text>
</comment>
<accession>A0ABX0NRL6</accession>
<dbReference type="PROSITE" id="PS51352">
    <property type="entry name" value="THIOREDOXIN_2"/>
    <property type="match status" value="1"/>
</dbReference>
<dbReference type="Gene3D" id="3.40.30.10">
    <property type="entry name" value="Glutaredoxin"/>
    <property type="match status" value="2"/>
</dbReference>
<dbReference type="SUPFAM" id="SSF52833">
    <property type="entry name" value="Thioredoxin-like"/>
    <property type="match status" value="1"/>
</dbReference>
<dbReference type="CDD" id="cd03019">
    <property type="entry name" value="DsbA_DsbA"/>
    <property type="match status" value="1"/>
</dbReference>
<proteinExistence type="inferred from homology"/>
<evidence type="ECO:0000256" key="8">
    <source>
        <dbReference type="SAM" id="SignalP"/>
    </source>
</evidence>
<organism evidence="10 11">
    <name type="scientific">Massilia mucilaginosa</name>
    <dbReference type="NCBI Taxonomy" id="2609282"/>
    <lineage>
        <taxon>Bacteria</taxon>
        <taxon>Pseudomonadati</taxon>
        <taxon>Pseudomonadota</taxon>
        <taxon>Betaproteobacteria</taxon>
        <taxon>Burkholderiales</taxon>
        <taxon>Oxalobacteraceae</taxon>
        <taxon>Telluria group</taxon>
        <taxon>Massilia</taxon>
    </lineage>
</organism>
<dbReference type="PIRSF" id="PIRSF001488">
    <property type="entry name" value="Tdi_protein"/>
    <property type="match status" value="1"/>
</dbReference>
<evidence type="ECO:0000313" key="11">
    <source>
        <dbReference type="Proteomes" id="UP000609726"/>
    </source>
</evidence>
<comment type="subcellular location">
    <subcellularLocation>
        <location evidence="1">Periplasm</location>
    </subcellularLocation>
</comment>
<feature type="chain" id="PRO_5046560846" description="Thiol:disulfide interchange protein DsbA" evidence="8">
    <location>
        <begin position="21"/>
        <end position="238"/>
    </location>
</feature>
<reference evidence="10 11" key="1">
    <citation type="submission" date="2019-10" db="EMBL/GenBank/DDBJ databases">
        <title>Taxonomy of Antarctic Massilia spp.: description of Massilia rubra sp. nov., Massilia aquatica sp. nov., Massilia mucilaginosa sp. nov., Massilia frigida sp. nov. isolated from streams, lakes and regoliths.</title>
        <authorList>
            <person name="Holochova P."/>
            <person name="Sedlacek I."/>
            <person name="Kralova S."/>
            <person name="Maslanova I."/>
            <person name="Busse H.-J."/>
            <person name="Stankova E."/>
            <person name="Vrbovska V."/>
            <person name="Kovarovic V."/>
            <person name="Bartak M."/>
            <person name="Svec P."/>
            <person name="Pantucek R."/>
        </authorList>
    </citation>
    <scope>NUCLEOTIDE SEQUENCE [LARGE SCALE GENOMIC DNA]</scope>
    <source>
        <strain evidence="10 11">CCM 8733</strain>
    </source>
</reference>
<evidence type="ECO:0000256" key="7">
    <source>
        <dbReference type="ARBA" id="ARBA00023284"/>
    </source>
</evidence>
<evidence type="ECO:0000259" key="9">
    <source>
        <dbReference type="PROSITE" id="PS51352"/>
    </source>
</evidence>
<dbReference type="PANTHER" id="PTHR35891">
    <property type="entry name" value="THIOL:DISULFIDE INTERCHANGE PROTEIN DSBA"/>
    <property type="match status" value="1"/>
</dbReference>
<keyword evidence="4 8" id="KW-0732">Signal</keyword>
<sequence length="238" mass="25817">MRFLRIALAVASLVATTAFASPADPKDGAEYVTLASPQPTKTVGKKVEVIEFFMYHCPACNALEPHLADWVKKQGDNIVFRRVHFPVSGPSDPEAHLHLTLEAMGKSEEMNPKVFRAFHVERLRLNKDDAILEWVPKQGIDKAKFMEYWNSFGVLTKLKGAEQVMRNYKIDGAPSLVIDGRFLTSPSAIGGANPGLNNATVYPAVQQTLDALVAKAQKDKAGAAAPAPAKPVAKPAGK</sequence>
<evidence type="ECO:0000256" key="6">
    <source>
        <dbReference type="ARBA" id="ARBA00023157"/>
    </source>
</evidence>
<feature type="domain" description="Thioredoxin" evidence="9">
    <location>
        <begin position="12"/>
        <end position="214"/>
    </location>
</feature>
<dbReference type="RefSeq" id="WP_166873934.1">
    <property type="nucleotide sequence ID" value="NZ_WHJH01000009.1"/>
</dbReference>
<protein>
    <recommendedName>
        <fullName evidence="3">Thiol:disulfide interchange protein DsbA</fullName>
    </recommendedName>
</protein>